<dbReference type="RefSeq" id="WP_173201221.1">
    <property type="nucleotide sequence ID" value="NZ_JABFCX010000003.1"/>
</dbReference>
<keyword evidence="5 6" id="KW-0472">Membrane</keyword>
<dbReference type="InterPro" id="IPR010920">
    <property type="entry name" value="LSM_dom_sf"/>
</dbReference>
<dbReference type="Pfam" id="PF00924">
    <property type="entry name" value="MS_channel_2nd"/>
    <property type="match status" value="1"/>
</dbReference>
<keyword evidence="6" id="KW-0406">Ion transport</keyword>
<reference evidence="9 10" key="1">
    <citation type="submission" date="2020-05" db="EMBL/GenBank/DDBJ databases">
        <title>Parvularcula mediterraneae sp. nov., isolated from polypropylene straw from shallow seawater of the seashore of Laganas in Zakynthos island, Greece.</title>
        <authorList>
            <person name="Szabo I."/>
            <person name="Al-Omari J."/>
            <person name="Rado J."/>
            <person name="Szerdahelyi G.S."/>
        </authorList>
    </citation>
    <scope>NUCLEOTIDE SEQUENCE [LARGE SCALE GENOMIC DNA]</scope>
    <source>
        <strain evidence="9 10">ZS-1/3</strain>
    </source>
</reference>
<feature type="transmembrane region" description="Helical" evidence="6">
    <location>
        <begin position="75"/>
        <end position="96"/>
    </location>
</feature>
<dbReference type="InterPro" id="IPR006685">
    <property type="entry name" value="MscS_channel_2nd"/>
</dbReference>
<keyword evidence="6" id="KW-0997">Cell inner membrane</keyword>
<organism evidence="9 10">
    <name type="scientific">Parvularcula mediterranea</name>
    <dbReference type="NCBI Taxonomy" id="2732508"/>
    <lineage>
        <taxon>Bacteria</taxon>
        <taxon>Pseudomonadati</taxon>
        <taxon>Pseudomonadota</taxon>
        <taxon>Alphaproteobacteria</taxon>
        <taxon>Parvularculales</taxon>
        <taxon>Parvularculaceae</taxon>
        <taxon>Parvularcula</taxon>
    </lineage>
</organism>
<evidence type="ECO:0000256" key="2">
    <source>
        <dbReference type="ARBA" id="ARBA00022475"/>
    </source>
</evidence>
<feature type="compositionally biased region" description="Basic and acidic residues" evidence="7">
    <location>
        <begin position="349"/>
        <end position="365"/>
    </location>
</feature>
<keyword evidence="4 6" id="KW-1133">Transmembrane helix</keyword>
<comment type="subunit">
    <text evidence="6">Homoheptamer.</text>
</comment>
<accession>A0A7Y3RP15</accession>
<keyword evidence="6" id="KW-0407">Ion channel</keyword>
<keyword evidence="10" id="KW-1185">Reference proteome</keyword>
<evidence type="ECO:0000313" key="9">
    <source>
        <dbReference type="EMBL" id="NNU17623.1"/>
    </source>
</evidence>
<dbReference type="EMBL" id="JABFCX010000003">
    <property type="protein sequence ID" value="NNU17623.1"/>
    <property type="molecule type" value="Genomic_DNA"/>
</dbReference>
<dbReference type="Gene3D" id="3.30.70.100">
    <property type="match status" value="1"/>
</dbReference>
<keyword evidence="6" id="KW-0813">Transport</keyword>
<keyword evidence="3 6" id="KW-0812">Transmembrane</keyword>
<protein>
    <recommendedName>
        <fullName evidence="6">Small-conductance mechanosensitive channel</fullName>
    </recommendedName>
</protein>
<dbReference type="InterPro" id="IPR023408">
    <property type="entry name" value="MscS_beta-dom_sf"/>
</dbReference>
<comment type="caution">
    <text evidence="9">The sequence shown here is derived from an EMBL/GenBank/DDBJ whole genome shotgun (WGS) entry which is preliminary data.</text>
</comment>
<evidence type="ECO:0000256" key="5">
    <source>
        <dbReference type="ARBA" id="ARBA00023136"/>
    </source>
</evidence>
<feature type="transmembrane region" description="Helical" evidence="6">
    <location>
        <begin position="102"/>
        <end position="120"/>
    </location>
</feature>
<dbReference type="SUPFAM" id="SSF82689">
    <property type="entry name" value="Mechanosensitive channel protein MscS (YggB), C-terminal domain"/>
    <property type="match status" value="1"/>
</dbReference>
<name>A0A7Y3RP15_9PROT</name>
<dbReference type="SUPFAM" id="SSF50182">
    <property type="entry name" value="Sm-like ribonucleoproteins"/>
    <property type="match status" value="1"/>
</dbReference>
<feature type="domain" description="Mechanosensitive ion channel MscS" evidence="8">
    <location>
        <begin position="122"/>
        <end position="189"/>
    </location>
</feature>
<evidence type="ECO:0000259" key="8">
    <source>
        <dbReference type="Pfam" id="PF00924"/>
    </source>
</evidence>
<evidence type="ECO:0000313" key="10">
    <source>
        <dbReference type="Proteomes" id="UP000536835"/>
    </source>
</evidence>
<evidence type="ECO:0000256" key="6">
    <source>
        <dbReference type="RuleBase" id="RU369025"/>
    </source>
</evidence>
<dbReference type="Proteomes" id="UP000536835">
    <property type="component" value="Unassembled WGS sequence"/>
</dbReference>
<evidence type="ECO:0000256" key="3">
    <source>
        <dbReference type="ARBA" id="ARBA00022692"/>
    </source>
</evidence>
<sequence>MTTQAVADTLDAVEETLSPAAERTEALVNQVLDILPLLGVALVAVLLFWMLGRFLSRRSWILGKLSRGSNLIKELLERTIPIVFLLLGIVVGLNIIDAMGVLSAVLGAAGVVGIAVGFAIRDTIENFIASVMLSIRQPFRPKDFVDIDGRQGSVVRLTSRATILMTPDGVSVRIPNAQVFKAIITNYTRNPERRITFQLGIDAEDDPRAAMDRGIAKMKALGFALNDPCPSAWIEEVGDSNILLSFAVWIDQSETDFLKAKSAAIRAVKDTLEAEGFTLPEPIYRLRIDQLPEALKATVFETDQPFEAPPPKKKSPRAPDEEDTSADKTIEEKVEEDRAASGEEDLLDEDKPTEFGDDGKDQPPA</sequence>
<evidence type="ECO:0000256" key="1">
    <source>
        <dbReference type="ARBA" id="ARBA00004651"/>
    </source>
</evidence>
<feature type="region of interest" description="Disordered" evidence="7">
    <location>
        <begin position="301"/>
        <end position="365"/>
    </location>
</feature>
<dbReference type="PANTHER" id="PTHR30221:SF1">
    <property type="entry name" value="SMALL-CONDUCTANCE MECHANOSENSITIVE CHANNEL"/>
    <property type="match status" value="1"/>
</dbReference>
<evidence type="ECO:0000256" key="4">
    <source>
        <dbReference type="ARBA" id="ARBA00022989"/>
    </source>
</evidence>
<comment type="similarity">
    <text evidence="6">Belongs to the MscS (TC 1.A.23) family.</text>
</comment>
<comment type="subcellular location">
    <subcellularLocation>
        <location evidence="6">Cell inner membrane</location>
        <topology evidence="6">Multi-pass membrane protein</topology>
    </subcellularLocation>
    <subcellularLocation>
        <location evidence="1">Cell membrane</location>
        <topology evidence="1">Multi-pass membrane protein</topology>
    </subcellularLocation>
</comment>
<dbReference type="InterPro" id="IPR006686">
    <property type="entry name" value="MscS_channel_CS"/>
</dbReference>
<dbReference type="AlphaFoldDB" id="A0A7Y3RP15"/>
<dbReference type="Gene3D" id="1.10.287.1260">
    <property type="match status" value="1"/>
</dbReference>
<dbReference type="GO" id="GO:0008381">
    <property type="term" value="F:mechanosensitive monoatomic ion channel activity"/>
    <property type="evidence" value="ECO:0007669"/>
    <property type="project" value="InterPro"/>
</dbReference>
<dbReference type="InterPro" id="IPR011066">
    <property type="entry name" value="MscS_channel_C_sf"/>
</dbReference>
<proteinExistence type="inferred from homology"/>
<feature type="transmembrane region" description="Helical" evidence="6">
    <location>
        <begin position="34"/>
        <end position="55"/>
    </location>
</feature>
<dbReference type="GO" id="GO:0005886">
    <property type="term" value="C:plasma membrane"/>
    <property type="evidence" value="ECO:0007669"/>
    <property type="project" value="UniProtKB-SubCell"/>
</dbReference>
<feature type="compositionally biased region" description="Basic and acidic residues" evidence="7">
    <location>
        <begin position="325"/>
        <end position="341"/>
    </location>
</feature>
<dbReference type="PROSITE" id="PS01246">
    <property type="entry name" value="UPF0003"/>
    <property type="match status" value="1"/>
</dbReference>
<evidence type="ECO:0000256" key="7">
    <source>
        <dbReference type="SAM" id="MobiDB-lite"/>
    </source>
</evidence>
<dbReference type="InterPro" id="IPR045275">
    <property type="entry name" value="MscS_archaea/bacteria_type"/>
</dbReference>
<comment type="function">
    <text evidence="6">Mechanosensitive channel that participates in the regulation of osmotic pressure changes within the cell, opening in response to stretch forces in the membrane lipid bilayer, without the need for other proteins. Contributes to normal resistance to hypoosmotic shock. Forms an ion channel of 1.0 nanosiemens conductance with a slight preference for anions.</text>
</comment>
<dbReference type="PANTHER" id="PTHR30221">
    <property type="entry name" value="SMALL-CONDUCTANCE MECHANOSENSITIVE CHANNEL"/>
    <property type="match status" value="1"/>
</dbReference>
<comment type="caution">
    <text evidence="6">Lacks conserved residue(s) required for the propagation of feature annotation.</text>
</comment>
<gene>
    <name evidence="9" type="ORF">HK107_14925</name>
</gene>
<keyword evidence="2" id="KW-1003">Cell membrane</keyword>
<dbReference type="Gene3D" id="2.30.30.60">
    <property type="match status" value="1"/>
</dbReference>